<dbReference type="RefSeq" id="WP_143043287.1">
    <property type="nucleotide sequence ID" value="NZ_BJVY01000117.1"/>
</dbReference>
<dbReference type="Proteomes" id="UP000321224">
    <property type="component" value="Unassembled WGS sequence"/>
</dbReference>
<evidence type="ECO:0000313" key="5">
    <source>
        <dbReference type="Proteomes" id="UP000321224"/>
    </source>
</evidence>
<comment type="caution">
    <text evidence="2">The sequence shown here is derived from an EMBL/GenBank/DDBJ whole genome shotgun (WGS) entry which is preliminary data.</text>
</comment>
<sequence>MIQNITKTALFLVLLGLHGGRAQASMPGEPQGTRSPETNPELIIEFNTAHLRKGWPLVLSIGLFQPRAVTTEEQVRSAGAFVINPPREGWEEHLSIEILFRQNRKNEQTHLPLQKISIRPRQLTLSSDKSSLLLRYVLPPEETAKLATGKYFVNAKLDTTRVATGGWTGTLNTSQVLSVEEPSLDQPANEGCPRALANSDYFDAIGNPEKALTVMNEYLPAAQPGTAATCLNRRAMLAEASGDLKLAREYYCKASADSWVNLLAMEKSRKKGEQAPFYARSIFSTNCERLTDVTGKTQ</sequence>
<evidence type="ECO:0000256" key="1">
    <source>
        <dbReference type="SAM" id="SignalP"/>
    </source>
</evidence>
<evidence type="ECO:0000313" key="3">
    <source>
        <dbReference type="EMBL" id="SDF38114.1"/>
    </source>
</evidence>
<keyword evidence="4" id="KW-1185">Reference proteome</keyword>
<reference evidence="2 5" key="2">
    <citation type="submission" date="2019-07" db="EMBL/GenBank/DDBJ databases">
        <title>Whole genome shotgun sequence of Myxococcus virescens NBRC 100334.</title>
        <authorList>
            <person name="Hosoyama A."/>
            <person name="Uohara A."/>
            <person name="Ohji S."/>
            <person name="Ichikawa N."/>
        </authorList>
    </citation>
    <scope>NUCLEOTIDE SEQUENCE [LARGE SCALE GENOMIC DNA]</scope>
    <source>
        <strain evidence="2 5">NBRC 100334</strain>
    </source>
</reference>
<name>A0A511HQ21_9BACT</name>
<feature type="chain" id="PRO_5022749634" evidence="1">
    <location>
        <begin position="25"/>
        <end position="298"/>
    </location>
</feature>
<dbReference type="AlphaFoldDB" id="A0A511HQ21"/>
<keyword evidence="1" id="KW-0732">Signal</keyword>
<dbReference type="EMBL" id="BJVY01000117">
    <property type="protein sequence ID" value="GEL75691.1"/>
    <property type="molecule type" value="Genomic_DNA"/>
</dbReference>
<gene>
    <name evidence="2" type="ORF">MVI01_74750</name>
    <name evidence="3" type="ORF">SAMN04488504_1423</name>
</gene>
<proteinExistence type="predicted"/>
<dbReference type="EMBL" id="FNAJ01000042">
    <property type="protein sequence ID" value="SDF38114.1"/>
    <property type="molecule type" value="Genomic_DNA"/>
</dbReference>
<organism evidence="2 5">
    <name type="scientific">Myxococcus virescens</name>
    <dbReference type="NCBI Taxonomy" id="83456"/>
    <lineage>
        <taxon>Bacteria</taxon>
        <taxon>Pseudomonadati</taxon>
        <taxon>Myxococcota</taxon>
        <taxon>Myxococcia</taxon>
        <taxon>Myxococcales</taxon>
        <taxon>Cystobacterineae</taxon>
        <taxon>Myxococcaceae</taxon>
        <taxon>Myxococcus</taxon>
    </lineage>
</organism>
<feature type="signal peptide" evidence="1">
    <location>
        <begin position="1"/>
        <end position="24"/>
    </location>
</feature>
<protein>
    <submittedName>
        <fullName evidence="2">Uncharacterized protein</fullName>
    </submittedName>
</protein>
<dbReference type="Proteomes" id="UP000198717">
    <property type="component" value="Unassembled WGS sequence"/>
</dbReference>
<evidence type="ECO:0000313" key="2">
    <source>
        <dbReference type="EMBL" id="GEL75691.1"/>
    </source>
</evidence>
<reference evidence="3 4" key="1">
    <citation type="submission" date="2016-10" db="EMBL/GenBank/DDBJ databases">
        <authorList>
            <person name="Varghese N."/>
            <person name="Submissions S."/>
        </authorList>
    </citation>
    <scope>NUCLEOTIDE SEQUENCE [LARGE SCALE GENOMIC DNA]</scope>
    <source>
        <strain evidence="3 4">DSM 2260</strain>
    </source>
</reference>
<evidence type="ECO:0000313" key="4">
    <source>
        <dbReference type="Proteomes" id="UP000198717"/>
    </source>
</evidence>
<accession>A0A511HQ21</accession>